<keyword evidence="6 11" id="KW-0067">ATP-binding</keyword>
<evidence type="ECO:0000256" key="9">
    <source>
        <dbReference type="ARBA" id="ARBA00023242"/>
    </source>
</evidence>
<dbReference type="InterPro" id="IPR027417">
    <property type="entry name" value="P-loop_NTPase"/>
</dbReference>
<dbReference type="PROSITE" id="PS51194">
    <property type="entry name" value="HELICASE_CTER"/>
    <property type="match status" value="1"/>
</dbReference>
<dbReference type="InterPro" id="IPR014001">
    <property type="entry name" value="Helicase_ATP-bd"/>
</dbReference>
<feature type="region of interest" description="Disordered" evidence="12">
    <location>
        <begin position="535"/>
        <end position="593"/>
    </location>
</feature>
<dbReference type="InterPro" id="IPR018982">
    <property type="entry name" value="RQC_domain"/>
</dbReference>
<dbReference type="SUPFAM" id="SSF52540">
    <property type="entry name" value="P-loop containing nucleoside triphosphate hydrolases"/>
    <property type="match status" value="1"/>
</dbReference>
<dbReference type="EC" id="5.6.2.4" evidence="11"/>
<evidence type="ECO:0000313" key="15">
    <source>
        <dbReference type="EMBL" id="KAJ7367338.1"/>
    </source>
</evidence>
<feature type="compositionally biased region" description="Basic and acidic residues" evidence="12">
    <location>
        <begin position="583"/>
        <end position="593"/>
    </location>
</feature>
<comment type="catalytic activity">
    <reaction evidence="11">
        <text>ATP + H2O = ADP + phosphate + H(+)</text>
        <dbReference type="Rhea" id="RHEA:13065"/>
        <dbReference type="ChEBI" id="CHEBI:15377"/>
        <dbReference type="ChEBI" id="CHEBI:15378"/>
        <dbReference type="ChEBI" id="CHEBI:30616"/>
        <dbReference type="ChEBI" id="CHEBI:43474"/>
        <dbReference type="ChEBI" id="CHEBI:456216"/>
    </reaction>
</comment>
<dbReference type="Proteomes" id="UP001218218">
    <property type="component" value="Unassembled WGS sequence"/>
</dbReference>
<dbReference type="InterPro" id="IPR001650">
    <property type="entry name" value="Helicase_C-like"/>
</dbReference>
<dbReference type="SUPFAM" id="SSF46785">
    <property type="entry name" value="Winged helix' DNA-binding domain"/>
    <property type="match status" value="1"/>
</dbReference>
<evidence type="ECO:0000256" key="4">
    <source>
        <dbReference type="ARBA" id="ARBA00022801"/>
    </source>
</evidence>
<evidence type="ECO:0000256" key="12">
    <source>
        <dbReference type="SAM" id="MobiDB-lite"/>
    </source>
</evidence>
<protein>
    <recommendedName>
        <fullName evidence="11">ATP-dependent DNA helicase</fullName>
        <ecNumber evidence="11">5.6.2.4</ecNumber>
    </recommendedName>
</protein>
<dbReference type="AlphaFoldDB" id="A0AAD7F5E9"/>
<evidence type="ECO:0000256" key="3">
    <source>
        <dbReference type="ARBA" id="ARBA00022741"/>
    </source>
</evidence>
<dbReference type="GO" id="GO:0005524">
    <property type="term" value="F:ATP binding"/>
    <property type="evidence" value="ECO:0007669"/>
    <property type="project" value="UniProtKB-KW"/>
</dbReference>
<dbReference type="EMBL" id="JARIHO010000002">
    <property type="protein sequence ID" value="KAJ7367338.1"/>
    <property type="molecule type" value="Genomic_DNA"/>
</dbReference>
<gene>
    <name evidence="15" type="ORF">DFH08DRAFT_920571</name>
</gene>
<evidence type="ECO:0000256" key="5">
    <source>
        <dbReference type="ARBA" id="ARBA00022806"/>
    </source>
</evidence>
<dbReference type="PANTHER" id="PTHR13710:SF153">
    <property type="entry name" value="RECQ-LIKE DNA HELICASE BLM"/>
    <property type="match status" value="1"/>
</dbReference>
<accession>A0AAD7F5E9</accession>
<dbReference type="Pfam" id="PF00270">
    <property type="entry name" value="DEAD"/>
    <property type="match status" value="1"/>
</dbReference>
<dbReference type="GO" id="GO:0000724">
    <property type="term" value="P:double-strand break repair via homologous recombination"/>
    <property type="evidence" value="ECO:0007669"/>
    <property type="project" value="TreeGrafter"/>
</dbReference>
<dbReference type="GO" id="GO:0005737">
    <property type="term" value="C:cytoplasm"/>
    <property type="evidence" value="ECO:0007669"/>
    <property type="project" value="TreeGrafter"/>
</dbReference>
<dbReference type="InterPro" id="IPR032284">
    <property type="entry name" value="RecQ_Zn-bd"/>
</dbReference>
<evidence type="ECO:0000259" key="14">
    <source>
        <dbReference type="PROSITE" id="PS51194"/>
    </source>
</evidence>
<dbReference type="NCBIfam" id="TIGR00614">
    <property type="entry name" value="recQ_fam"/>
    <property type="match status" value="1"/>
</dbReference>
<dbReference type="SMART" id="SM00487">
    <property type="entry name" value="DEXDc"/>
    <property type="match status" value="1"/>
</dbReference>
<keyword evidence="3 11" id="KW-0547">Nucleotide-binding</keyword>
<dbReference type="InterPro" id="IPR004589">
    <property type="entry name" value="DNA_helicase_ATP-dep_RecQ"/>
</dbReference>
<evidence type="ECO:0000256" key="8">
    <source>
        <dbReference type="ARBA" id="ARBA00023235"/>
    </source>
</evidence>
<dbReference type="GO" id="GO:0003677">
    <property type="term" value="F:DNA binding"/>
    <property type="evidence" value="ECO:0007669"/>
    <property type="project" value="UniProtKB-KW"/>
</dbReference>
<evidence type="ECO:0000256" key="6">
    <source>
        <dbReference type="ARBA" id="ARBA00022840"/>
    </source>
</evidence>
<dbReference type="Pfam" id="PF00271">
    <property type="entry name" value="Helicase_C"/>
    <property type="match status" value="1"/>
</dbReference>
<comment type="similarity">
    <text evidence="2 11">Belongs to the helicase family. RecQ subfamily.</text>
</comment>
<dbReference type="Gene3D" id="1.10.10.10">
    <property type="entry name" value="Winged helix-like DNA-binding domain superfamily/Winged helix DNA-binding domain"/>
    <property type="match status" value="1"/>
</dbReference>
<keyword evidence="7" id="KW-0238">DNA-binding</keyword>
<keyword evidence="4 11" id="KW-0378">Hydrolase</keyword>
<evidence type="ECO:0000256" key="1">
    <source>
        <dbReference type="ARBA" id="ARBA00004123"/>
    </source>
</evidence>
<dbReference type="SMART" id="SM00956">
    <property type="entry name" value="RQC"/>
    <property type="match status" value="1"/>
</dbReference>
<evidence type="ECO:0000256" key="2">
    <source>
        <dbReference type="ARBA" id="ARBA00005446"/>
    </source>
</evidence>
<name>A0AAD7F5E9_9AGAR</name>
<dbReference type="InterPro" id="IPR011545">
    <property type="entry name" value="DEAD/DEAH_box_helicase_dom"/>
</dbReference>
<comment type="subcellular location">
    <subcellularLocation>
        <location evidence="1 11">Nucleus</location>
    </subcellularLocation>
</comment>
<dbReference type="FunFam" id="3.40.50.300:FF:001389">
    <property type="entry name" value="ATP-dependent DNA helicase RecQ"/>
    <property type="match status" value="1"/>
</dbReference>
<dbReference type="SMART" id="SM00490">
    <property type="entry name" value="HELICc"/>
    <property type="match status" value="1"/>
</dbReference>
<dbReference type="Pfam" id="PF16124">
    <property type="entry name" value="RecQ_Zn_bind"/>
    <property type="match status" value="1"/>
</dbReference>
<reference evidence="15" key="1">
    <citation type="submission" date="2023-03" db="EMBL/GenBank/DDBJ databases">
        <title>Massive genome expansion in bonnet fungi (Mycena s.s.) driven by repeated elements and novel gene families across ecological guilds.</title>
        <authorList>
            <consortium name="Lawrence Berkeley National Laboratory"/>
            <person name="Harder C.B."/>
            <person name="Miyauchi S."/>
            <person name="Viragh M."/>
            <person name="Kuo A."/>
            <person name="Thoen E."/>
            <person name="Andreopoulos B."/>
            <person name="Lu D."/>
            <person name="Skrede I."/>
            <person name="Drula E."/>
            <person name="Henrissat B."/>
            <person name="Morin E."/>
            <person name="Kohler A."/>
            <person name="Barry K."/>
            <person name="LaButti K."/>
            <person name="Morin E."/>
            <person name="Salamov A."/>
            <person name="Lipzen A."/>
            <person name="Mereny Z."/>
            <person name="Hegedus B."/>
            <person name="Baldrian P."/>
            <person name="Stursova M."/>
            <person name="Weitz H."/>
            <person name="Taylor A."/>
            <person name="Grigoriev I.V."/>
            <person name="Nagy L.G."/>
            <person name="Martin F."/>
            <person name="Kauserud H."/>
        </authorList>
    </citation>
    <scope>NUCLEOTIDE SEQUENCE</scope>
    <source>
        <strain evidence="15">CBHHK002</strain>
    </source>
</reference>
<keyword evidence="8" id="KW-0413">Isomerase</keyword>
<dbReference type="PROSITE" id="PS51192">
    <property type="entry name" value="HELICASE_ATP_BIND_1"/>
    <property type="match status" value="1"/>
</dbReference>
<organism evidence="15 16">
    <name type="scientific">Mycena albidolilacea</name>
    <dbReference type="NCBI Taxonomy" id="1033008"/>
    <lineage>
        <taxon>Eukaryota</taxon>
        <taxon>Fungi</taxon>
        <taxon>Dikarya</taxon>
        <taxon>Basidiomycota</taxon>
        <taxon>Agaricomycotina</taxon>
        <taxon>Agaricomycetes</taxon>
        <taxon>Agaricomycetidae</taxon>
        <taxon>Agaricales</taxon>
        <taxon>Marasmiineae</taxon>
        <taxon>Mycenaceae</taxon>
        <taxon>Mycena</taxon>
    </lineage>
</organism>
<dbReference type="Gene3D" id="3.40.50.300">
    <property type="entry name" value="P-loop containing nucleotide triphosphate hydrolases"/>
    <property type="match status" value="2"/>
</dbReference>
<evidence type="ECO:0000256" key="10">
    <source>
        <dbReference type="ARBA" id="ARBA00034617"/>
    </source>
</evidence>
<comment type="caution">
    <text evidence="15">The sequence shown here is derived from an EMBL/GenBank/DDBJ whole genome shotgun (WGS) entry which is preliminary data.</text>
</comment>
<evidence type="ECO:0000256" key="7">
    <source>
        <dbReference type="ARBA" id="ARBA00023125"/>
    </source>
</evidence>
<comment type="catalytic activity">
    <reaction evidence="10 11">
        <text>Couples ATP hydrolysis with the unwinding of duplex DNA by translocating in the 3'-5' direction.</text>
        <dbReference type="EC" id="5.6.2.4"/>
    </reaction>
</comment>
<dbReference type="GO" id="GO:0043138">
    <property type="term" value="F:3'-5' DNA helicase activity"/>
    <property type="evidence" value="ECO:0007669"/>
    <property type="project" value="UniProtKB-EC"/>
</dbReference>
<feature type="compositionally biased region" description="Basic and acidic residues" evidence="12">
    <location>
        <begin position="556"/>
        <end position="565"/>
    </location>
</feature>
<keyword evidence="5 11" id="KW-0347">Helicase</keyword>
<dbReference type="GO" id="GO:0005694">
    <property type="term" value="C:chromosome"/>
    <property type="evidence" value="ECO:0007669"/>
    <property type="project" value="TreeGrafter"/>
</dbReference>
<keyword evidence="9 11" id="KW-0539">Nucleus</keyword>
<proteinExistence type="inferred from homology"/>
<feature type="domain" description="Helicase C-terminal" evidence="14">
    <location>
        <begin position="210"/>
        <end position="366"/>
    </location>
</feature>
<dbReference type="GO" id="GO:0009378">
    <property type="term" value="F:four-way junction helicase activity"/>
    <property type="evidence" value="ECO:0007669"/>
    <property type="project" value="TreeGrafter"/>
</dbReference>
<evidence type="ECO:0000313" key="16">
    <source>
        <dbReference type="Proteomes" id="UP001218218"/>
    </source>
</evidence>
<dbReference type="PANTHER" id="PTHR13710">
    <property type="entry name" value="DNA HELICASE RECQ FAMILY MEMBER"/>
    <property type="match status" value="1"/>
</dbReference>
<dbReference type="CDD" id="cd18794">
    <property type="entry name" value="SF2_C_RecQ"/>
    <property type="match status" value="1"/>
</dbReference>
<dbReference type="InterPro" id="IPR036390">
    <property type="entry name" value="WH_DNA-bd_sf"/>
</dbReference>
<dbReference type="InterPro" id="IPR036388">
    <property type="entry name" value="WH-like_DNA-bd_sf"/>
</dbReference>
<dbReference type="GO" id="GO:0006260">
    <property type="term" value="P:DNA replication"/>
    <property type="evidence" value="ECO:0007669"/>
    <property type="project" value="InterPro"/>
</dbReference>
<dbReference type="GO" id="GO:0005634">
    <property type="term" value="C:nucleus"/>
    <property type="evidence" value="ECO:0007669"/>
    <property type="project" value="UniProtKB-SubCell"/>
</dbReference>
<dbReference type="Pfam" id="PF09382">
    <property type="entry name" value="RQC"/>
    <property type="match status" value="1"/>
</dbReference>
<keyword evidence="16" id="KW-1185">Reference proteome</keyword>
<dbReference type="GO" id="GO:0016787">
    <property type="term" value="F:hydrolase activity"/>
    <property type="evidence" value="ECO:0007669"/>
    <property type="project" value="UniProtKB-KW"/>
</dbReference>
<dbReference type="CDD" id="cd17920">
    <property type="entry name" value="DEXHc_RecQ"/>
    <property type="match status" value="1"/>
</dbReference>
<evidence type="ECO:0000256" key="11">
    <source>
        <dbReference type="RuleBase" id="RU364117"/>
    </source>
</evidence>
<feature type="domain" description="Helicase ATP-binding" evidence="13">
    <location>
        <begin position="21"/>
        <end position="190"/>
    </location>
</feature>
<evidence type="ECO:0000259" key="13">
    <source>
        <dbReference type="PROSITE" id="PS51192"/>
    </source>
</evidence>
<sequence>MAFGERVFRLDRFRENQLDIIAETIAGRDTVVLMSTGAGKSLCFQLPAVYESERNGRVTIVVSPLVALIRDQVDALKAKGVHAIGLTPDNQEWLPVSKPALVYVTPEKLCKSSFLRDALSHLYRDGNLARFAIDEAHCISTWGHDFRDSYRGLNTIRTNFPDVPIMALTGTADSEILEDIVRGLKLERPKIVQQSFNRPNLHYSVEAKRNEDDVVEFIQNRHSNERGIVYCTRQRACTHMAERLTKNGIHARPYHAGLDVKTLASVHSAWKTGEIYVIVATVAFGLGIDQPDVRFVLHYDLPKSLSNYYQETGRAGRDGFPAECVLCKPPSHSTEVLPHSILDYRFQDLKNILDLEPSNRSPEESLVESRARRENAARPVVRYCEEKAVCRRVQLLHHFGEDFEEENCKGHCDNCSGYPVSRRDLSREARSAVNLVKSFNFRDNITVKQFIAILRGSDTTETRKYQGTLKPEYGSGQELSLDIAEMLFDRLLYLEVFMEKRVEMAGHHHYYLKPGLRANDFLAQNWKLDLTFKDRTPAPAGKAQRGQTISGHKRSHEVENDEGSRGEPTISRANSQEISTADDPPRGCDREDPVKLYRKLTAHRKKVTV</sequence>